<name>A0A2W1MZ17_9FLAO</name>
<evidence type="ECO:0000256" key="1">
    <source>
        <dbReference type="SAM" id="MobiDB-lite"/>
    </source>
</evidence>
<feature type="signal peptide" evidence="2">
    <location>
        <begin position="1"/>
        <end position="20"/>
    </location>
</feature>
<evidence type="ECO:0000256" key="2">
    <source>
        <dbReference type="SAM" id="SignalP"/>
    </source>
</evidence>
<evidence type="ECO:0000313" key="4">
    <source>
        <dbReference type="Proteomes" id="UP000249248"/>
    </source>
</evidence>
<dbReference type="OrthoDB" id="1466342at2"/>
<keyword evidence="2" id="KW-0732">Signal</keyword>
<gene>
    <name evidence="3" type="ORF">DNU06_10370</name>
</gene>
<sequence length="277" mass="32026">MKIKLLLFIFLLGIQGQAEAQFKDGIEKRNKKRNSKSPFSSGDRGNAIYSHSRSHYRPFGWHISPGVTYMMGNNKDFDSDILRPTGLPGYYLEGGFAHLFKQKHTAFHYIDYGIGVKHYGGQERYKDLADNITRGAFNFGSVFGRFDINSVWQLSKWNFINQSIGVNIDYRIYGGKIDPDYTTPFEKDFQEKFVTQLHYSIGWGYKPREGLFIIPTIQTPILTAFNWRNLNPGTRWFSSKYQPIIFTVKIGVLLPKKGCPKVFSKDAKRQADQYQNR</sequence>
<evidence type="ECO:0008006" key="5">
    <source>
        <dbReference type="Google" id="ProtNLM"/>
    </source>
</evidence>
<reference evidence="3 4" key="1">
    <citation type="submission" date="2018-06" db="EMBL/GenBank/DDBJ databases">
        <title>The draft genome sequence of Crocinitomix sp. SM1701.</title>
        <authorList>
            <person name="Zhang X."/>
        </authorList>
    </citation>
    <scope>NUCLEOTIDE SEQUENCE [LARGE SCALE GENOMIC DNA]</scope>
    <source>
        <strain evidence="3 4">SM1701</strain>
    </source>
</reference>
<evidence type="ECO:0000313" key="3">
    <source>
        <dbReference type="EMBL" id="PZE17137.1"/>
    </source>
</evidence>
<protein>
    <recommendedName>
        <fullName evidence="5">Outer membrane protein beta-barrel domain-containing protein</fullName>
    </recommendedName>
</protein>
<feature type="chain" id="PRO_5016065747" description="Outer membrane protein beta-barrel domain-containing protein" evidence="2">
    <location>
        <begin position="21"/>
        <end position="277"/>
    </location>
</feature>
<proteinExistence type="predicted"/>
<keyword evidence="4" id="KW-1185">Reference proteome</keyword>
<dbReference type="EMBL" id="QKSB01000005">
    <property type="protein sequence ID" value="PZE17137.1"/>
    <property type="molecule type" value="Genomic_DNA"/>
</dbReference>
<dbReference type="AlphaFoldDB" id="A0A2W1MZ17"/>
<dbReference type="RefSeq" id="WP_111063261.1">
    <property type="nucleotide sequence ID" value="NZ_JBHUCU010000008.1"/>
</dbReference>
<feature type="region of interest" description="Disordered" evidence="1">
    <location>
        <begin position="25"/>
        <end position="45"/>
    </location>
</feature>
<comment type="caution">
    <text evidence="3">The sequence shown here is derived from an EMBL/GenBank/DDBJ whole genome shotgun (WGS) entry which is preliminary data.</text>
</comment>
<dbReference type="Proteomes" id="UP000249248">
    <property type="component" value="Unassembled WGS sequence"/>
</dbReference>
<organism evidence="3 4">
    <name type="scientific">Putridiphycobacter roseus</name>
    <dbReference type="NCBI Taxonomy" id="2219161"/>
    <lineage>
        <taxon>Bacteria</taxon>
        <taxon>Pseudomonadati</taxon>
        <taxon>Bacteroidota</taxon>
        <taxon>Flavobacteriia</taxon>
        <taxon>Flavobacteriales</taxon>
        <taxon>Crocinitomicaceae</taxon>
        <taxon>Putridiphycobacter</taxon>
    </lineage>
</organism>
<accession>A0A2W1MZ17</accession>